<dbReference type="Proteomes" id="UP001196413">
    <property type="component" value="Unassembled WGS sequence"/>
</dbReference>
<accession>A0AAD5QDU9</accession>
<comment type="caution">
    <text evidence="1">The sequence shown here is derived from an EMBL/GenBank/DDBJ whole genome shotgun (WGS) entry which is preliminary data.</text>
</comment>
<sequence length="81" mass="9679">MSTTKDKVEWKKMQSCHRLTQSKSCVQKGTWSRLHIHRTIRETHAVRLHVIPLVREMRMVRRIGVRVLLAVFWLITGRRCT</sequence>
<name>A0AAD5QDU9_PARTN</name>
<gene>
    <name evidence="1" type="ORF">KIN20_000383</name>
</gene>
<dbReference type="AlphaFoldDB" id="A0AAD5QDU9"/>
<organism evidence="1 2">
    <name type="scientific">Parelaphostrongylus tenuis</name>
    <name type="common">Meningeal worm</name>
    <dbReference type="NCBI Taxonomy" id="148309"/>
    <lineage>
        <taxon>Eukaryota</taxon>
        <taxon>Metazoa</taxon>
        <taxon>Ecdysozoa</taxon>
        <taxon>Nematoda</taxon>
        <taxon>Chromadorea</taxon>
        <taxon>Rhabditida</taxon>
        <taxon>Rhabditina</taxon>
        <taxon>Rhabditomorpha</taxon>
        <taxon>Strongyloidea</taxon>
        <taxon>Metastrongylidae</taxon>
        <taxon>Parelaphostrongylus</taxon>
    </lineage>
</organism>
<reference evidence="1" key="1">
    <citation type="submission" date="2021-06" db="EMBL/GenBank/DDBJ databases">
        <title>Parelaphostrongylus tenuis whole genome reference sequence.</title>
        <authorList>
            <person name="Garwood T.J."/>
            <person name="Larsen P.A."/>
            <person name="Fountain-Jones N.M."/>
            <person name="Garbe J.R."/>
            <person name="Macchietto M.G."/>
            <person name="Kania S.A."/>
            <person name="Gerhold R.W."/>
            <person name="Richards J.E."/>
            <person name="Wolf T.M."/>
        </authorList>
    </citation>
    <scope>NUCLEOTIDE SEQUENCE</scope>
    <source>
        <strain evidence="1">MNPRO001-30</strain>
        <tissue evidence="1">Meninges</tissue>
    </source>
</reference>
<dbReference type="EMBL" id="JAHQIW010000064">
    <property type="protein sequence ID" value="KAJ1345774.1"/>
    <property type="molecule type" value="Genomic_DNA"/>
</dbReference>
<protein>
    <submittedName>
        <fullName evidence="1">Uncharacterized protein</fullName>
    </submittedName>
</protein>
<keyword evidence="2" id="KW-1185">Reference proteome</keyword>
<feature type="non-terminal residue" evidence="1">
    <location>
        <position position="81"/>
    </location>
</feature>
<proteinExistence type="predicted"/>
<evidence type="ECO:0000313" key="1">
    <source>
        <dbReference type="EMBL" id="KAJ1345774.1"/>
    </source>
</evidence>
<evidence type="ECO:0000313" key="2">
    <source>
        <dbReference type="Proteomes" id="UP001196413"/>
    </source>
</evidence>